<dbReference type="InterPro" id="IPR052339">
    <property type="entry name" value="Fe-S_Maturation_MIP18"/>
</dbReference>
<dbReference type="Pfam" id="PF01883">
    <property type="entry name" value="FeS_assembly_P"/>
    <property type="match status" value="1"/>
</dbReference>
<dbReference type="PANTHER" id="PTHR42831:SF1">
    <property type="entry name" value="FE-S PROTEIN MATURATION AUXILIARY FACTOR YITW"/>
    <property type="match status" value="1"/>
</dbReference>
<dbReference type="EMBL" id="PFBY01000046">
    <property type="protein sequence ID" value="PIR76012.1"/>
    <property type="molecule type" value="Genomic_DNA"/>
</dbReference>
<sequence length="95" mass="10722">MITKEDVEAHLKMVIDPEVGLDIYTMGLIREIDIPDDEHIHIEMTYTTPMCPAGPAIQDAMREAMLNLGVEHVTIEVSFDPPWEMPEALKVMMGL</sequence>
<dbReference type="Gene3D" id="3.30.300.130">
    <property type="entry name" value="Fe-S cluster assembly (FSCA)"/>
    <property type="match status" value="1"/>
</dbReference>
<evidence type="ECO:0000313" key="3">
    <source>
        <dbReference type="Proteomes" id="UP000231530"/>
    </source>
</evidence>
<dbReference type="SUPFAM" id="SSF117916">
    <property type="entry name" value="Fe-S cluster assembly (FSCA) domain-like"/>
    <property type="match status" value="1"/>
</dbReference>
<feature type="domain" description="MIP18 family-like" evidence="1">
    <location>
        <begin position="4"/>
        <end position="76"/>
    </location>
</feature>
<dbReference type="Proteomes" id="UP000231530">
    <property type="component" value="Unassembled WGS sequence"/>
</dbReference>
<organism evidence="2 3">
    <name type="scientific">Candidatus Magasanikbacteria bacterium CG10_big_fil_rev_8_21_14_0_10_42_10</name>
    <dbReference type="NCBI Taxonomy" id="1974649"/>
    <lineage>
        <taxon>Bacteria</taxon>
        <taxon>Candidatus Magasanikiibacteriota</taxon>
    </lineage>
</organism>
<comment type="caution">
    <text evidence="2">The sequence shown here is derived from an EMBL/GenBank/DDBJ whole genome shotgun (WGS) entry which is preliminary data.</text>
</comment>
<accession>A0A2H0TV19</accession>
<evidence type="ECO:0000259" key="1">
    <source>
        <dbReference type="Pfam" id="PF01883"/>
    </source>
</evidence>
<dbReference type="InterPro" id="IPR002744">
    <property type="entry name" value="MIP18-like"/>
</dbReference>
<dbReference type="PANTHER" id="PTHR42831">
    <property type="entry name" value="FE-S PROTEIN MATURATION AUXILIARY FACTOR YITW"/>
    <property type="match status" value="1"/>
</dbReference>
<name>A0A2H0TV19_9BACT</name>
<dbReference type="InterPro" id="IPR034904">
    <property type="entry name" value="FSCA_dom_sf"/>
</dbReference>
<reference evidence="3" key="1">
    <citation type="submission" date="2017-09" db="EMBL/GenBank/DDBJ databases">
        <title>Depth-based differentiation of microbial function through sediment-hosted aquifers and enrichment of novel symbionts in the deep terrestrial subsurface.</title>
        <authorList>
            <person name="Probst A.J."/>
            <person name="Ladd B."/>
            <person name="Jarett J.K."/>
            <person name="Geller-Mcgrath D.E."/>
            <person name="Sieber C.M.K."/>
            <person name="Emerson J.B."/>
            <person name="Anantharaman K."/>
            <person name="Thomas B.C."/>
            <person name="Malmstrom R."/>
            <person name="Stieglmeier M."/>
            <person name="Klingl A."/>
            <person name="Woyke T."/>
            <person name="Ryan C.M."/>
            <person name="Banfield J.F."/>
        </authorList>
    </citation>
    <scope>NUCLEOTIDE SEQUENCE [LARGE SCALE GENOMIC DNA]</scope>
</reference>
<dbReference type="AlphaFoldDB" id="A0A2H0TV19"/>
<evidence type="ECO:0000313" key="2">
    <source>
        <dbReference type="EMBL" id="PIR76012.1"/>
    </source>
</evidence>
<protein>
    <submittedName>
        <fullName evidence="2">Aromatic ring hydroxylase</fullName>
    </submittedName>
</protein>
<gene>
    <name evidence="2" type="ORF">COU32_04370</name>
</gene>
<proteinExistence type="predicted"/>